<evidence type="ECO:0000256" key="6">
    <source>
        <dbReference type="ARBA" id="ARBA00008734"/>
    </source>
</evidence>
<feature type="region of interest" description="Disordered" evidence="19">
    <location>
        <begin position="107"/>
        <end position="126"/>
    </location>
</feature>
<dbReference type="GO" id="GO:0046856">
    <property type="term" value="P:phosphatidylinositol dephosphorylation"/>
    <property type="evidence" value="ECO:0007669"/>
    <property type="project" value="InterPro"/>
</dbReference>
<evidence type="ECO:0000256" key="10">
    <source>
        <dbReference type="ARBA" id="ARBA00022588"/>
    </source>
</evidence>
<evidence type="ECO:0000256" key="15">
    <source>
        <dbReference type="ARBA" id="ARBA00023136"/>
    </source>
</evidence>
<sequence length="1123" mass="126777">MAFLHKGISRLQAEKRLLQNKEDGSFLIRESETVPGAYVLCLLCQGRVHKYRILPDLDGKLSVQSENSLLEPRFVDLSHLVQEYMKRGDKNGLVCAMKKIVAVERSEKLDEPDSDDDDFEANAADPSARHNTVSTLRMQFLKNFARLDLSKTEGEFMTILKQYIDEGQDEDLVSMKAGNTKLPGLQKLLWTIAKPLVKEFDNFLLKMGLVRDLFSDVPKEQKWKELEAENFGVEEMSNKFNECKAALEDLQAGAQDFLKNYGIKDQGSHGDYTEIDFDMMKTAPFLQSVPQQPIPEAIFEVRAVKHGKPMGRVTLKVDVQTGRLFAVKPSKDILDASNTFSHEKILQLIKKSTDNCRLDIVIEGKKTFTYQFESVHARENFCQHICQMKSMHSTAEEIDQVSIFIGTWNMGTAPFTESLNSWVRCQGAGKIREPLVMGVIPHDLYVIGTQESSLTEKDWVNCLKAQLRLSMSIDPEIVCVCSLWGIRLVVFTKAEHQHRISHVEHSSVKTGIANALGNKGAVAISMYFNGTSICFINSHLASRSERLARRNQNYRDIIKGLSLGQKHLNVFDVTNQFHHVFWFGDLNYRVEENIHCVLNKLQEGDIDSLLILDQLKMTQDCKDAFVGFREEAITFLPTYRMERGAKGKLVYNWRKVKKTTGDRINVPSWCDRVMWRSYPGTFIENIAYGCADDILSSDHRPVFSSFNIGIASQFITNRESLVDQTSVRIIFDLVQAEIRTCSSQYFVLEFYSNCLPNVISSNPNKTFYAEIAGLCCPQWTKDSLPELHPIFGDRDYLEEQHILIAIRTRDGDHESYGECVVTLKDMYSVQPEPFEYMLTHLGDETGIIRGKMHIYTPESAPRRRSSKKVYELVSIDTEYHDPELYLVDSPRLEKLNEGRYVNAPPFNGFSGAGYPETNPAPVPALPPTTTSVATQVYPPDSQLSGDPWPFGITDKQGVLTSFETSTDPMLGALPRKGKPYMGQSSLEVGQRPMLPAPVTPVGSTGTSKMTESAVFSFSSTGPESASAEARDATMAPPVPTPRKTKHQSDAGYAHLKKPDTVQEWLGCLGLSEYTNTFIINGWDSISYLGYLTNDDLVNMHIRNPKHRDRLLRSLQDMNLKFTG</sequence>
<evidence type="ECO:0000256" key="8">
    <source>
        <dbReference type="ARBA" id="ARBA00022490"/>
    </source>
</evidence>
<protein>
    <recommendedName>
        <fullName evidence="7">phosphatidylinositol-3,4,5-trisphosphate 5-phosphatase</fullName>
        <ecNumber evidence="7">3.1.3.86</ecNumber>
    </recommendedName>
</protein>
<dbReference type="Pfam" id="PF24150">
    <property type="entry name" value="C2_SHIP1-2_first"/>
    <property type="match status" value="1"/>
</dbReference>
<keyword evidence="17" id="KW-0966">Cell projection</keyword>
<gene>
    <name evidence="22" type="ORF">OCBIM_22004752mg</name>
</gene>
<dbReference type="GO" id="GO:0050776">
    <property type="term" value="P:regulation of immune response"/>
    <property type="evidence" value="ECO:0007669"/>
    <property type="project" value="TreeGrafter"/>
</dbReference>
<evidence type="ECO:0000256" key="19">
    <source>
        <dbReference type="SAM" id="MobiDB-lite"/>
    </source>
</evidence>
<dbReference type="GO" id="GO:0016020">
    <property type="term" value="C:membrane"/>
    <property type="evidence" value="ECO:0007669"/>
    <property type="project" value="UniProtKB-SubCell"/>
</dbReference>
<comment type="subcellular location">
    <subcellularLocation>
        <location evidence="4">Cell projection</location>
        <location evidence="4">Filopodium</location>
    </subcellularLocation>
    <subcellularLocation>
        <location evidence="5">Cell projection</location>
        <location evidence="5">Lamellipodium</location>
    </subcellularLocation>
    <subcellularLocation>
        <location evidence="2">Cytoplasm</location>
        <location evidence="2">Cytoskeleton</location>
    </subcellularLocation>
    <subcellularLocation>
        <location evidence="1">Membrane</location>
        <topology evidence="1">Peripheral membrane protein</topology>
    </subcellularLocation>
    <subcellularLocation>
        <location evidence="3">Nucleus speckle</location>
    </subcellularLocation>
</comment>
<dbReference type="InterPro" id="IPR036691">
    <property type="entry name" value="Endo/exonu/phosph_ase_sf"/>
</dbReference>
<dbReference type="InterPro" id="IPR000300">
    <property type="entry name" value="IPPc"/>
</dbReference>
<dbReference type="PROSITE" id="PS50001">
    <property type="entry name" value="SH2"/>
    <property type="match status" value="1"/>
</dbReference>
<keyword evidence="13 18" id="KW-0727">SH2 domain</keyword>
<evidence type="ECO:0000256" key="9">
    <source>
        <dbReference type="ARBA" id="ARBA00022553"/>
    </source>
</evidence>
<evidence type="ECO:0000259" key="21">
    <source>
        <dbReference type="PROSITE" id="PS50105"/>
    </source>
</evidence>
<keyword evidence="11" id="KW-0378">Hydrolase</keyword>
<dbReference type="GO" id="GO:0045087">
    <property type="term" value="P:innate immune response"/>
    <property type="evidence" value="ECO:0007669"/>
    <property type="project" value="UniProtKB-KW"/>
</dbReference>
<dbReference type="PANTHER" id="PTHR46051:SF1">
    <property type="entry name" value="INOSITOL POLYPHOSPHATE-RELATED PHOSPHATASE DOMAIN-CONTAINING PROTEIN"/>
    <property type="match status" value="1"/>
</dbReference>
<keyword evidence="14" id="KW-1064">Adaptive immunity</keyword>
<evidence type="ECO:0000256" key="18">
    <source>
        <dbReference type="PROSITE-ProRule" id="PRU00191"/>
    </source>
</evidence>
<dbReference type="InterPro" id="IPR036860">
    <property type="entry name" value="SH2_dom_sf"/>
</dbReference>
<dbReference type="EMBL" id="KQ425434">
    <property type="protein sequence ID" value="KOF69502.1"/>
    <property type="molecule type" value="Genomic_DNA"/>
</dbReference>
<evidence type="ECO:0000256" key="13">
    <source>
        <dbReference type="ARBA" id="ARBA00022999"/>
    </source>
</evidence>
<comment type="similarity">
    <text evidence="6">Belongs to the inositol 1,4,5-trisphosphate 5-phosphatase family.</text>
</comment>
<dbReference type="InterPro" id="IPR057509">
    <property type="entry name" value="C2_SHIP1-2_2nd"/>
</dbReference>
<dbReference type="SUPFAM" id="SSF55550">
    <property type="entry name" value="SH2 domain"/>
    <property type="match status" value="1"/>
</dbReference>
<evidence type="ECO:0000256" key="5">
    <source>
        <dbReference type="ARBA" id="ARBA00004510"/>
    </source>
</evidence>
<dbReference type="PANTHER" id="PTHR46051">
    <property type="entry name" value="SH2 DOMAIN-CONTAINING PROTEIN"/>
    <property type="match status" value="1"/>
</dbReference>
<evidence type="ECO:0000256" key="7">
    <source>
        <dbReference type="ARBA" id="ARBA00012981"/>
    </source>
</evidence>
<dbReference type="Gene3D" id="3.60.10.10">
    <property type="entry name" value="Endonuclease/exonuclease/phosphatase"/>
    <property type="match status" value="1"/>
</dbReference>
<dbReference type="Gene3D" id="3.30.505.10">
    <property type="entry name" value="SH2 domain"/>
    <property type="match status" value="1"/>
</dbReference>
<evidence type="ECO:0000256" key="11">
    <source>
        <dbReference type="ARBA" id="ARBA00022801"/>
    </source>
</evidence>
<dbReference type="SUPFAM" id="SSF47769">
    <property type="entry name" value="SAM/Pointed domain"/>
    <property type="match status" value="1"/>
</dbReference>
<feature type="domain" description="SAM" evidence="21">
    <location>
        <begin position="1056"/>
        <end position="1120"/>
    </location>
</feature>
<dbReference type="OMA" id="MTHESKS"/>
<dbReference type="Pfam" id="PF24147">
    <property type="entry name" value="C2_SHIP1-2_2nd"/>
    <property type="match status" value="1"/>
</dbReference>
<evidence type="ECO:0000256" key="12">
    <source>
        <dbReference type="ARBA" id="ARBA00022859"/>
    </source>
</evidence>
<dbReference type="SMART" id="SM00454">
    <property type="entry name" value="SAM"/>
    <property type="match status" value="1"/>
</dbReference>
<dbReference type="Pfam" id="PF00017">
    <property type="entry name" value="SH2"/>
    <property type="match status" value="1"/>
</dbReference>
<dbReference type="GO" id="GO:0030027">
    <property type="term" value="C:lamellipodium"/>
    <property type="evidence" value="ECO:0007669"/>
    <property type="project" value="UniProtKB-SubCell"/>
</dbReference>
<dbReference type="InterPro" id="IPR013761">
    <property type="entry name" value="SAM/pointed_sf"/>
</dbReference>
<accession>A0A0L8FXM8</accession>
<keyword evidence="10" id="KW-0399">Innate immunity</keyword>
<feature type="region of interest" description="Disordered" evidence="19">
    <location>
        <begin position="1018"/>
        <end position="1049"/>
    </location>
</feature>
<dbReference type="GO" id="GO:0005856">
    <property type="term" value="C:cytoskeleton"/>
    <property type="evidence" value="ECO:0007669"/>
    <property type="project" value="UniProtKB-SubCell"/>
</dbReference>
<reference evidence="22" key="1">
    <citation type="submission" date="2015-07" db="EMBL/GenBank/DDBJ databases">
        <title>MeaNS - Measles Nucleotide Surveillance Program.</title>
        <authorList>
            <person name="Tran T."/>
            <person name="Druce J."/>
        </authorList>
    </citation>
    <scope>NUCLEOTIDE SEQUENCE</scope>
    <source>
        <strain evidence="22">UCB-OBI-ISO-001</strain>
        <tissue evidence="22">Gonad</tissue>
    </source>
</reference>
<dbReference type="Pfam" id="PF22669">
    <property type="entry name" value="Exo_endo_phos2"/>
    <property type="match status" value="1"/>
</dbReference>
<keyword evidence="15" id="KW-0472">Membrane</keyword>
<dbReference type="GO" id="GO:0002250">
    <property type="term" value="P:adaptive immune response"/>
    <property type="evidence" value="ECO:0007669"/>
    <property type="project" value="UniProtKB-KW"/>
</dbReference>
<evidence type="ECO:0000256" key="16">
    <source>
        <dbReference type="ARBA" id="ARBA00023212"/>
    </source>
</evidence>
<dbReference type="Pfam" id="PF00536">
    <property type="entry name" value="SAM_1"/>
    <property type="match status" value="1"/>
</dbReference>
<dbReference type="GO" id="GO:0030175">
    <property type="term" value="C:filopodium"/>
    <property type="evidence" value="ECO:0007669"/>
    <property type="project" value="UniProtKB-SubCell"/>
</dbReference>
<evidence type="ECO:0000256" key="2">
    <source>
        <dbReference type="ARBA" id="ARBA00004245"/>
    </source>
</evidence>
<keyword evidence="8" id="KW-0963">Cytoplasm</keyword>
<dbReference type="InterPro" id="IPR000980">
    <property type="entry name" value="SH2"/>
</dbReference>
<dbReference type="KEGG" id="obi:106880499"/>
<feature type="domain" description="SH2" evidence="20">
    <location>
        <begin position="3"/>
        <end position="113"/>
    </location>
</feature>
<keyword evidence="16" id="KW-0206">Cytoskeleton</keyword>
<dbReference type="AlphaFoldDB" id="A0A0L8FXM8"/>
<keyword evidence="9" id="KW-0597">Phosphoprotein</keyword>
<dbReference type="EC" id="3.1.3.86" evidence="7"/>
<dbReference type="FunFam" id="3.60.10.10:FF:000005">
    <property type="entry name" value="phosphatidylinositol 3,4,5-trisphosphate 5-phosphatase 1"/>
    <property type="match status" value="1"/>
</dbReference>
<evidence type="ECO:0000259" key="20">
    <source>
        <dbReference type="PROSITE" id="PS50001"/>
    </source>
</evidence>
<dbReference type="SMART" id="SM00252">
    <property type="entry name" value="SH2"/>
    <property type="match status" value="1"/>
</dbReference>
<proteinExistence type="inferred from homology"/>
<keyword evidence="12" id="KW-0391">Immunity</keyword>
<evidence type="ECO:0000313" key="22">
    <source>
        <dbReference type="EMBL" id="KOF69502.1"/>
    </source>
</evidence>
<dbReference type="GO" id="GO:0016607">
    <property type="term" value="C:nuclear speck"/>
    <property type="evidence" value="ECO:0007669"/>
    <property type="project" value="UniProtKB-SubCell"/>
</dbReference>
<dbReference type="PROSITE" id="PS50105">
    <property type="entry name" value="SAM_DOMAIN"/>
    <property type="match status" value="1"/>
</dbReference>
<dbReference type="InterPro" id="IPR001660">
    <property type="entry name" value="SAM"/>
</dbReference>
<organism evidence="22">
    <name type="scientific">Octopus bimaculoides</name>
    <name type="common">California two-spotted octopus</name>
    <dbReference type="NCBI Taxonomy" id="37653"/>
    <lineage>
        <taxon>Eukaryota</taxon>
        <taxon>Metazoa</taxon>
        <taxon>Spiralia</taxon>
        <taxon>Lophotrochozoa</taxon>
        <taxon>Mollusca</taxon>
        <taxon>Cephalopoda</taxon>
        <taxon>Coleoidea</taxon>
        <taxon>Octopodiformes</taxon>
        <taxon>Octopoda</taxon>
        <taxon>Incirrata</taxon>
        <taxon>Octopodidae</taxon>
        <taxon>Octopus</taxon>
    </lineage>
</organism>
<dbReference type="OrthoDB" id="7862313at2759"/>
<evidence type="ECO:0000256" key="17">
    <source>
        <dbReference type="ARBA" id="ARBA00023273"/>
    </source>
</evidence>
<dbReference type="GO" id="GO:0034485">
    <property type="term" value="F:phosphatidylinositol-3,4,5-trisphosphate 5-phosphatase activity"/>
    <property type="evidence" value="ECO:0007669"/>
    <property type="project" value="UniProtKB-EC"/>
</dbReference>
<evidence type="ECO:0000256" key="14">
    <source>
        <dbReference type="ARBA" id="ARBA00023130"/>
    </source>
</evidence>
<evidence type="ECO:0000256" key="1">
    <source>
        <dbReference type="ARBA" id="ARBA00004170"/>
    </source>
</evidence>
<dbReference type="PRINTS" id="PR00401">
    <property type="entry name" value="SH2DOMAIN"/>
</dbReference>
<dbReference type="STRING" id="37653.A0A0L8FXM8"/>
<dbReference type="GO" id="GO:0009966">
    <property type="term" value="P:regulation of signal transduction"/>
    <property type="evidence" value="ECO:0007669"/>
    <property type="project" value="TreeGrafter"/>
</dbReference>
<evidence type="ECO:0000256" key="4">
    <source>
        <dbReference type="ARBA" id="ARBA00004486"/>
    </source>
</evidence>
<dbReference type="SMART" id="SM00128">
    <property type="entry name" value="IPPc"/>
    <property type="match status" value="1"/>
</dbReference>
<dbReference type="Gene3D" id="1.10.150.50">
    <property type="entry name" value="Transcription Factor, Ets-1"/>
    <property type="match status" value="1"/>
</dbReference>
<dbReference type="SUPFAM" id="SSF56219">
    <property type="entry name" value="DNase I-like"/>
    <property type="match status" value="1"/>
</dbReference>
<dbReference type="InterPro" id="IPR057510">
    <property type="entry name" value="C2_SHIP1-2_first"/>
</dbReference>
<name>A0A0L8FXM8_OCTBM</name>
<evidence type="ECO:0000256" key="3">
    <source>
        <dbReference type="ARBA" id="ARBA00004324"/>
    </source>
</evidence>